<feature type="compositionally biased region" description="Basic and acidic residues" evidence="8">
    <location>
        <begin position="196"/>
        <end position="207"/>
    </location>
</feature>
<comment type="similarity">
    <text evidence="2">Belongs to the RNase H family.</text>
</comment>
<evidence type="ECO:0000256" key="2">
    <source>
        <dbReference type="ARBA" id="ARBA00005300"/>
    </source>
</evidence>
<name>A0AA39NIL3_ARMTA</name>
<dbReference type="PANTHER" id="PTHR10642:SF26">
    <property type="entry name" value="RIBONUCLEASE H1"/>
    <property type="match status" value="1"/>
</dbReference>
<feature type="domain" description="RNase H type-1" evidence="9">
    <location>
        <begin position="5"/>
        <end position="158"/>
    </location>
</feature>
<dbReference type="GO" id="GO:0043137">
    <property type="term" value="P:DNA replication, removal of RNA primer"/>
    <property type="evidence" value="ECO:0007669"/>
    <property type="project" value="TreeGrafter"/>
</dbReference>
<organism evidence="10 11">
    <name type="scientific">Armillaria tabescens</name>
    <name type="common">Ringless honey mushroom</name>
    <name type="synonym">Agaricus tabescens</name>
    <dbReference type="NCBI Taxonomy" id="1929756"/>
    <lineage>
        <taxon>Eukaryota</taxon>
        <taxon>Fungi</taxon>
        <taxon>Dikarya</taxon>
        <taxon>Basidiomycota</taxon>
        <taxon>Agaricomycotina</taxon>
        <taxon>Agaricomycetes</taxon>
        <taxon>Agaricomycetidae</taxon>
        <taxon>Agaricales</taxon>
        <taxon>Marasmiineae</taxon>
        <taxon>Physalacriaceae</taxon>
        <taxon>Desarmillaria</taxon>
    </lineage>
</organism>
<evidence type="ECO:0000313" key="11">
    <source>
        <dbReference type="Proteomes" id="UP001175211"/>
    </source>
</evidence>
<reference evidence="10" key="1">
    <citation type="submission" date="2023-06" db="EMBL/GenBank/DDBJ databases">
        <authorList>
            <consortium name="Lawrence Berkeley National Laboratory"/>
            <person name="Ahrendt S."/>
            <person name="Sahu N."/>
            <person name="Indic B."/>
            <person name="Wong-Bajracharya J."/>
            <person name="Merenyi Z."/>
            <person name="Ke H.-M."/>
            <person name="Monk M."/>
            <person name="Kocsube S."/>
            <person name="Drula E."/>
            <person name="Lipzen A."/>
            <person name="Balint B."/>
            <person name="Henrissat B."/>
            <person name="Andreopoulos B."/>
            <person name="Martin F.M."/>
            <person name="Harder C.B."/>
            <person name="Rigling D."/>
            <person name="Ford K.L."/>
            <person name="Foster G.D."/>
            <person name="Pangilinan J."/>
            <person name="Papanicolaou A."/>
            <person name="Barry K."/>
            <person name="LaButti K."/>
            <person name="Viragh M."/>
            <person name="Koriabine M."/>
            <person name="Yan M."/>
            <person name="Riley R."/>
            <person name="Champramary S."/>
            <person name="Plett K.L."/>
            <person name="Tsai I.J."/>
            <person name="Slot J."/>
            <person name="Sipos G."/>
            <person name="Plett J."/>
            <person name="Nagy L.G."/>
            <person name="Grigoriev I.V."/>
        </authorList>
    </citation>
    <scope>NUCLEOTIDE SEQUENCE</scope>
    <source>
        <strain evidence="10">CCBAS 213</strain>
    </source>
</reference>
<protein>
    <recommendedName>
        <fullName evidence="3">ribonuclease H</fullName>
        <ecNumber evidence="3">3.1.26.4</ecNumber>
    </recommendedName>
</protein>
<feature type="region of interest" description="Disordered" evidence="8">
    <location>
        <begin position="190"/>
        <end position="340"/>
    </location>
</feature>
<evidence type="ECO:0000259" key="9">
    <source>
        <dbReference type="PROSITE" id="PS50879"/>
    </source>
</evidence>
<feature type="compositionally biased region" description="Basic residues" evidence="8">
    <location>
        <begin position="238"/>
        <end position="249"/>
    </location>
</feature>
<dbReference type="InterPro" id="IPR002156">
    <property type="entry name" value="RNaseH_domain"/>
</dbReference>
<dbReference type="PROSITE" id="PS50879">
    <property type="entry name" value="RNASE_H_1"/>
    <property type="match status" value="1"/>
</dbReference>
<accession>A0AA39NIL3</accession>
<dbReference type="Pfam" id="PF00075">
    <property type="entry name" value="RNase_H"/>
    <property type="match status" value="1"/>
</dbReference>
<dbReference type="SUPFAM" id="SSF53098">
    <property type="entry name" value="Ribonuclease H-like"/>
    <property type="match status" value="1"/>
</dbReference>
<dbReference type="RefSeq" id="XP_060337154.1">
    <property type="nucleotide sequence ID" value="XM_060483611.1"/>
</dbReference>
<feature type="compositionally biased region" description="Basic residues" evidence="8">
    <location>
        <begin position="321"/>
        <end position="340"/>
    </location>
</feature>
<dbReference type="AlphaFoldDB" id="A0AA39NIL3"/>
<dbReference type="EMBL" id="JAUEPS010000004">
    <property type="protein sequence ID" value="KAK0466327.1"/>
    <property type="molecule type" value="Genomic_DNA"/>
</dbReference>
<comment type="catalytic activity">
    <reaction evidence="1">
        <text>Endonucleolytic cleavage to 5'-phosphomonoester.</text>
        <dbReference type="EC" id="3.1.26.4"/>
    </reaction>
</comment>
<evidence type="ECO:0000256" key="4">
    <source>
        <dbReference type="ARBA" id="ARBA00022722"/>
    </source>
</evidence>
<keyword evidence="4" id="KW-0540">Nuclease</keyword>
<keyword evidence="11" id="KW-1185">Reference proteome</keyword>
<proteinExistence type="inferred from homology"/>
<comment type="caution">
    <text evidence="10">The sequence shown here is derived from an EMBL/GenBank/DDBJ whole genome shotgun (WGS) entry which is preliminary data.</text>
</comment>
<dbReference type="GO" id="GO:0004523">
    <property type="term" value="F:RNA-DNA hybrid ribonuclease activity"/>
    <property type="evidence" value="ECO:0007669"/>
    <property type="project" value="UniProtKB-EC"/>
</dbReference>
<gene>
    <name evidence="10" type="ORF">EV420DRAFT_823440</name>
</gene>
<dbReference type="InterPro" id="IPR050092">
    <property type="entry name" value="RNase_H"/>
</dbReference>
<dbReference type="GO" id="GO:0003676">
    <property type="term" value="F:nucleic acid binding"/>
    <property type="evidence" value="ECO:0007669"/>
    <property type="project" value="InterPro"/>
</dbReference>
<evidence type="ECO:0000256" key="5">
    <source>
        <dbReference type="ARBA" id="ARBA00022723"/>
    </source>
</evidence>
<evidence type="ECO:0000256" key="8">
    <source>
        <dbReference type="SAM" id="MobiDB-lite"/>
    </source>
</evidence>
<feature type="compositionally biased region" description="Basic residues" evidence="8">
    <location>
        <begin position="297"/>
        <end position="306"/>
    </location>
</feature>
<dbReference type="GO" id="GO:0046872">
    <property type="term" value="F:metal ion binding"/>
    <property type="evidence" value="ECO:0007669"/>
    <property type="project" value="UniProtKB-KW"/>
</dbReference>
<keyword evidence="5" id="KW-0479">Metal-binding</keyword>
<dbReference type="PANTHER" id="PTHR10642">
    <property type="entry name" value="RIBONUCLEASE H1"/>
    <property type="match status" value="1"/>
</dbReference>
<evidence type="ECO:0000256" key="7">
    <source>
        <dbReference type="ARBA" id="ARBA00022801"/>
    </source>
</evidence>
<keyword evidence="6" id="KW-0255">Endonuclease</keyword>
<dbReference type="InterPro" id="IPR012337">
    <property type="entry name" value="RNaseH-like_sf"/>
</dbReference>
<dbReference type="GeneID" id="85367159"/>
<evidence type="ECO:0000256" key="1">
    <source>
        <dbReference type="ARBA" id="ARBA00000077"/>
    </source>
</evidence>
<sequence>MSEGSADPTIVFFSGSCRNNGLVDGAAGSGVWWGTEQPKNLAIRTPGKQTNNCSELFGLLSVLEQIRRDDLENANNSDAFLINTDRKYTFDCFTKYLPNWRVNNFSKPSGKGSIQNVELIRYIAALLEYVSLRHDVKLALVSSSENRQARLLAEQAVNLEKVQEVVWSDCRKEVEKKLALAREEIKHKKAQMGREAFNKEEEAPESSKKRKKETKKKKVAQEVSVIAPDKADEGQGGRPKKDKKLKRKAKDMDVGQQQEVVIRVEEERPKKRTKRKYDAEETELEIESNPARPPKPEKKKRSKKAAKVVVVLKIQVETKEKKHRRKEGREGKRRRHDQTE</sequence>
<evidence type="ECO:0000313" key="10">
    <source>
        <dbReference type="EMBL" id="KAK0466327.1"/>
    </source>
</evidence>
<evidence type="ECO:0000256" key="6">
    <source>
        <dbReference type="ARBA" id="ARBA00022759"/>
    </source>
</evidence>
<keyword evidence="7" id="KW-0378">Hydrolase</keyword>
<dbReference type="InterPro" id="IPR036397">
    <property type="entry name" value="RNaseH_sf"/>
</dbReference>
<evidence type="ECO:0000256" key="3">
    <source>
        <dbReference type="ARBA" id="ARBA00012180"/>
    </source>
</evidence>
<dbReference type="EC" id="3.1.26.4" evidence="3"/>
<dbReference type="Gene3D" id="3.30.420.10">
    <property type="entry name" value="Ribonuclease H-like superfamily/Ribonuclease H"/>
    <property type="match status" value="1"/>
</dbReference>
<dbReference type="Proteomes" id="UP001175211">
    <property type="component" value="Unassembled WGS sequence"/>
</dbReference>
<feature type="compositionally biased region" description="Basic residues" evidence="8">
    <location>
        <begin position="208"/>
        <end position="218"/>
    </location>
</feature>